<reference evidence="1 2" key="1">
    <citation type="submission" date="2017-11" db="EMBL/GenBank/DDBJ databases">
        <title>De novo assembly and phasing of dikaryotic genomes from two isolates of Puccinia coronata f. sp. avenae, the causal agent of oat crown rust.</title>
        <authorList>
            <person name="Miller M.E."/>
            <person name="Zhang Y."/>
            <person name="Omidvar V."/>
            <person name="Sperschneider J."/>
            <person name="Schwessinger B."/>
            <person name="Raley C."/>
            <person name="Palmer J.M."/>
            <person name="Garnica D."/>
            <person name="Upadhyaya N."/>
            <person name="Rathjen J."/>
            <person name="Taylor J.M."/>
            <person name="Park R.F."/>
            <person name="Dodds P.N."/>
            <person name="Hirsch C.D."/>
            <person name="Kianian S.F."/>
            <person name="Figueroa M."/>
        </authorList>
    </citation>
    <scope>NUCLEOTIDE SEQUENCE [LARGE SCALE GENOMIC DNA]</scope>
    <source>
        <strain evidence="1">12NC29</strain>
    </source>
</reference>
<proteinExistence type="predicted"/>
<dbReference type="Proteomes" id="UP000235388">
    <property type="component" value="Unassembled WGS sequence"/>
</dbReference>
<dbReference type="AlphaFoldDB" id="A0A2N5TAM3"/>
<comment type="caution">
    <text evidence="1">The sequence shown here is derived from an EMBL/GenBank/DDBJ whole genome shotgun (WGS) entry which is preliminary data.</text>
</comment>
<keyword evidence="2" id="KW-1185">Reference proteome</keyword>
<protein>
    <submittedName>
        <fullName evidence="1">Uncharacterized protein</fullName>
    </submittedName>
</protein>
<evidence type="ECO:0000313" key="2">
    <source>
        <dbReference type="Proteomes" id="UP000235388"/>
    </source>
</evidence>
<evidence type="ECO:0000313" key="1">
    <source>
        <dbReference type="EMBL" id="PLW22506.1"/>
    </source>
</evidence>
<accession>A0A2N5TAM3</accession>
<organism evidence="1 2">
    <name type="scientific">Puccinia coronata f. sp. avenae</name>
    <dbReference type="NCBI Taxonomy" id="200324"/>
    <lineage>
        <taxon>Eukaryota</taxon>
        <taxon>Fungi</taxon>
        <taxon>Dikarya</taxon>
        <taxon>Basidiomycota</taxon>
        <taxon>Pucciniomycotina</taxon>
        <taxon>Pucciniomycetes</taxon>
        <taxon>Pucciniales</taxon>
        <taxon>Pucciniaceae</taxon>
        <taxon>Puccinia</taxon>
    </lineage>
</organism>
<name>A0A2N5TAM3_9BASI</name>
<sequence length="199" mass="22254">MDGTVLVCGPWTVQHGSRWDASAGFQFATLQKVTLDKVWAVNGGWANASPGHPMRIVPGTLNGTPKGRVQTPARPPPHAARHVHAYNRRAHGEQACQTGVQSLHACLEGVQACTPLDRRAGFARLWAHGNFRSTLIRVPYPYKGTRTLIRYFAYPYKGTGTLIRVREYLNKGYFGTLIRVLWYPYKGTSRTLIRVPRLT</sequence>
<gene>
    <name evidence="1" type="ORF">PCANC_28475</name>
</gene>
<dbReference type="EMBL" id="PGCJ01000756">
    <property type="protein sequence ID" value="PLW22506.1"/>
    <property type="molecule type" value="Genomic_DNA"/>
</dbReference>